<protein>
    <recommendedName>
        <fullName evidence="6">NAD(P)(+)--arginine ADP-ribosyltransferase</fullName>
        <ecNumber evidence="6">2.4.2.31</ecNumber>
    </recommendedName>
    <alternativeName>
        <fullName evidence="6">Mono(ADP-ribosyl)transferase</fullName>
    </alternativeName>
</protein>
<evidence type="ECO:0000256" key="1">
    <source>
        <dbReference type="ARBA" id="ARBA00009558"/>
    </source>
</evidence>
<feature type="coiled-coil region" evidence="7">
    <location>
        <begin position="525"/>
        <end position="552"/>
    </location>
</feature>
<evidence type="ECO:0000256" key="6">
    <source>
        <dbReference type="RuleBase" id="RU361228"/>
    </source>
</evidence>
<dbReference type="PANTHER" id="PTHR31594:SF14">
    <property type="entry name" value="FIBRONECTIN TYPE-III DOMAIN-CONTAINING PROTEIN"/>
    <property type="match status" value="1"/>
</dbReference>
<evidence type="ECO:0000256" key="5">
    <source>
        <dbReference type="ARBA" id="ARBA00047597"/>
    </source>
</evidence>
<keyword evidence="6" id="KW-0521">NADP</keyword>
<evidence type="ECO:0000256" key="7">
    <source>
        <dbReference type="SAM" id="Coils"/>
    </source>
</evidence>
<name>A0A818ZBJ1_9BILA</name>
<dbReference type="GO" id="GO:0106274">
    <property type="term" value="F:NAD+-protein-arginine ADP-ribosyltransferase activity"/>
    <property type="evidence" value="ECO:0007669"/>
    <property type="project" value="UniProtKB-EC"/>
</dbReference>
<reference evidence="10" key="1">
    <citation type="submission" date="2021-02" db="EMBL/GenBank/DDBJ databases">
        <authorList>
            <person name="Nowell W R."/>
        </authorList>
    </citation>
    <scope>NUCLEOTIDE SEQUENCE</scope>
</reference>
<dbReference type="Pfam" id="PF01129">
    <property type="entry name" value="ART"/>
    <property type="match status" value="1"/>
</dbReference>
<dbReference type="Proteomes" id="UP000663860">
    <property type="component" value="Unassembled WGS sequence"/>
</dbReference>
<evidence type="ECO:0000256" key="3">
    <source>
        <dbReference type="ARBA" id="ARBA00022679"/>
    </source>
</evidence>
<comment type="catalytic activity">
    <reaction evidence="5 6">
        <text>L-arginyl-[protein] + NAD(+) = N(omega)-(ADP-D-ribosyl)-L-arginyl-[protein] + nicotinamide + H(+)</text>
        <dbReference type="Rhea" id="RHEA:19149"/>
        <dbReference type="Rhea" id="RHEA-COMP:10532"/>
        <dbReference type="Rhea" id="RHEA-COMP:15087"/>
        <dbReference type="ChEBI" id="CHEBI:15378"/>
        <dbReference type="ChEBI" id="CHEBI:17154"/>
        <dbReference type="ChEBI" id="CHEBI:29965"/>
        <dbReference type="ChEBI" id="CHEBI:57540"/>
        <dbReference type="ChEBI" id="CHEBI:142554"/>
        <dbReference type="EC" id="2.4.2.31"/>
    </reaction>
</comment>
<feature type="coiled-coil region" evidence="7">
    <location>
        <begin position="751"/>
        <end position="806"/>
    </location>
</feature>
<dbReference type="AlphaFoldDB" id="A0A818ZBJ1"/>
<dbReference type="EC" id="2.4.2.31" evidence="6"/>
<dbReference type="InterPro" id="IPR056072">
    <property type="entry name" value="SNTX_MACPF/CDC-like_dom"/>
</dbReference>
<dbReference type="Gene3D" id="3.90.176.10">
    <property type="entry name" value="Toxin ADP-ribosyltransferase, Chain A, domain 1"/>
    <property type="match status" value="1"/>
</dbReference>
<dbReference type="GO" id="GO:0016779">
    <property type="term" value="F:nucleotidyltransferase activity"/>
    <property type="evidence" value="ECO:0007669"/>
    <property type="project" value="UniProtKB-KW"/>
</dbReference>
<gene>
    <name evidence="9" type="ORF">IZO911_LOCUS38053</name>
    <name evidence="10" type="ORF">KXQ929_LOCUS15110</name>
</gene>
<comment type="similarity">
    <text evidence="1 6">Belongs to the Arg-specific ADP-ribosyltransferase family.</text>
</comment>
<keyword evidence="3 6" id="KW-0808">Transferase</keyword>
<dbReference type="EMBL" id="CAJNOE010001016">
    <property type="protein sequence ID" value="CAF1374529.1"/>
    <property type="molecule type" value="Genomic_DNA"/>
</dbReference>
<dbReference type="EMBL" id="CAJOBB010000861">
    <property type="protein sequence ID" value="CAF3766478.1"/>
    <property type="molecule type" value="Genomic_DNA"/>
</dbReference>
<dbReference type="PANTHER" id="PTHR31594">
    <property type="entry name" value="AIG1-TYPE G DOMAIN-CONTAINING PROTEIN"/>
    <property type="match status" value="1"/>
</dbReference>
<sequence>MGQSQSQSIPSERFLDATSEPQRLLPPIYGYELKPLVSLKEAVQPFESLIPNIEASVWTATGNSKQPKDGLTSDESAAIYLYTMECMYRQLNTALRSEDRQQLVPYFSYLKLFLTALWKLEDVQGLVFRGVKANISDDYPKGKTFPWWGLSSTTTSLDVLQQDTFLGEKGARTLFNIQCFNGKMIQNHSQFIAESEVLLLPCSYFEVMSIIKQGADLRIIHLKQIEPPVVLIQPPFPSIMHHKKSTSSEKTVVTSSNLIERQAIGRYGIIGSLYDIRTDQFVMGNLFNDVLPDSFIKRSDCADITYWLDFHSSQKQTFNNLNIEANLKLALMVGLLKVGGSAKYLKQTKTNNHTVRATFIYKAKTKQEDLQVSTKGLEKYFSSHAFENLDATHVVIGIKWGANVAATFEQTVEKHDDVERIEGTLAATFAKPTFSITGDANLKCNNEQKADLESLTISFSGDVLIENCPRTIDGVMNVYGKVPSMIKSLNDGKGQQLTYILCSLKQIAEMTKFEQNITRMVKEVSEQIINRIENIFEQMDDEERKLNDFLDDINPWKKFLPRQWFDLVKQKLSDFNEEELKLKRELSSLLVDIRSNRAEESKMIELIDNFSKHPCSPESIEKFFYENENIKTKIKTLKRISPDKKELLTKITSIEDFIQDFYDDDVYLLHICEKWQEEDEENSLKQMRYFINLKKKEQETKTSKAKFWVIDYDLHSRLKNKPTNSVIYYATRATIKSTDFYKKLRYFDEGLQDFDKQLQDLDKELQDFNEELQDSDEELQDFDKQLQDLDKEFQDFNEELQDSNEDSFKVNKQGSQNFLGIQQAKGIGGIQQAKGIGGIQQAKGIGGIQQAKGIGGIQQAKGIGGIQRAKDISGNQRTKGIYNVD</sequence>
<evidence type="ECO:0000313" key="9">
    <source>
        <dbReference type="EMBL" id="CAF1374529.1"/>
    </source>
</evidence>
<dbReference type="InterPro" id="IPR052090">
    <property type="entry name" value="Cytolytic_pore-forming_toxin"/>
</dbReference>
<evidence type="ECO:0000259" key="8">
    <source>
        <dbReference type="Pfam" id="PF24674"/>
    </source>
</evidence>
<evidence type="ECO:0000256" key="4">
    <source>
        <dbReference type="ARBA" id="ARBA00022695"/>
    </source>
</evidence>
<comment type="caution">
    <text evidence="10">The sequence shown here is derived from an EMBL/GenBank/DDBJ whole genome shotgun (WGS) entry which is preliminary data.</text>
</comment>
<dbReference type="Proteomes" id="UP000663868">
    <property type="component" value="Unassembled WGS sequence"/>
</dbReference>
<evidence type="ECO:0000256" key="2">
    <source>
        <dbReference type="ARBA" id="ARBA00022676"/>
    </source>
</evidence>
<keyword evidence="2 6" id="KW-0328">Glycosyltransferase</keyword>
<evidence type="ECO:0000313" key="11">
    <source>
        <dbReference type="Proteomes" id="UP000663868"/>
    </source>
</evidence>
<keyword evidence="4" id="KW-0548">Nucleotidyltransferase</keyword>
<dbReference type="InterPro" id="IPR000768">
    <property type="entry name" value="ART"/>
</dbReference>
<dbReference type="PROSITE" id="PS51996">
    <property type="entry name" value="TR_MART"/>
    <property type="match status" value="1"/>
</dbReference>
<keyword evidence="6" id="KW-0520">NAD</keyword>
<dbReference type="Pfam" id="PF24674">
    <property type="entry name" value="MACPF_SNTX"/>
    <property type="match status" value="1"/>
</dbReference>
<accession>A0A818ZBJ1</accession>
<organism evidence="10 11">
    <name type="scientific">Adineta steineri</name>
    <dbReference type="NCBI Taxonomy" id="433720"/>
    <lineage>
        <taxon>Eukaryota</taxon>
        <taxon>Metazoa</taxon>
        <taxon>Spiralia</taxon>
        <taxon>Gnathifera</taxon>
        <taxon>Rotifera</taxon>
        <taxon>Eurotatoria</taxon>
        <taxon>Bdelloidea</taxon>
        <taxon>Adinetida</taxon>
        <taxon>Adinetidae</taxon>
        <taxon>Adineta</taxon>
    </lineage>
</organism>
<evidence type="ECO:0000313" key="10">
    <source>
        <dbReference type="EMBL" id="CAF3766478.1"/>
    </source>
</evidence>
<proteinExistence type="inferred from homology"/>
<dbReference type="SUPFAM" id="SSF56399">
    <property type="entry name" value="ADP-ribosylation"/>
    <property type="match status" value="1"/>
</dbReference>
<keyword evidence="7" id="KW-0175">Coiled coil</keyword>
<feature type="domain" description="SNTX MACPF/CDC-like" evidence="8">
    <location>
        <begin position="260"/>
        <end position="465"/>
    </location>
</feature>